<sequence>MTTVAKVIEVSSSSEKGIEDAVQSGLSKVATSVKNIRGAWVNEIKCVTSPDGRITEWRVNMRVNFIVD</sequence>
<reference evidence="1 2" key="1">
    <citation type="submission" date="2020-08" db="EMBL/GenBank/DDBJ databases">
        <title>Genomic Encyclopedia of Type Strains, Phase IV (KMG-IV): sequencing the most valuable type-strain genomes for metagenomic binning, comparative biology and taxonomic classification.</title>
        <authorList>
            <person name="Goeker M."/>
        </authorList>
    </citation>
    <scope>NUCLEOTIDE SEQUENCE [LARGE SCALE GENOMIC DNA]</scope>
    <source>
        <strain evidence="1 2">DSM 24163</strain>
    </source>
</reference>
<accession>A0A7W8D3L4</accession>
<proteinExistence type="predicted"/>
<organism evidence="1 2">
    <name type="scientific">Chiayiivirga flava</name>
    <dbReference type="NCBI Taxonomy" id="659595"/>
    <lineage>
        <taxon>Bacteria</taxon>
        <taxon>Pseudomonadati</taxon>
        <taxon>Pseudomonadota</taxon>
        <taxon>Gammaproteobacteria</taxon>
        <taxon>Lysobacterales</taxon>
        <taxon>Lysobacteraceae</taxon>
        <taxon>Chiayiivirga</taxon>
    </lineage>
</organism>
<dbReference type="InterPro" id="IPR009923">
    <property type="entry name" value="Dodecin"/>
</dbReference>
<dbReference type="InterPro" id="IPR036694">
    <property type="entry name" value="Dodecin-like_sf"/>
</dbReference>
<dbReference type="Proteomes" id="UP000521199">
    <property type="component" value="Unassembled WGS sequence"/>
</dbReference>
<dbReference type="InterPro" id="IPR025543">
    <property type="entry name" value="Dodecin-like"/>
</dbReference>
<dbReference type="Pfam" id="PF07311">
    <property type="entry name" value="Dodecin"/>
    <property type="match status" value="1"/>
</dbReference>
<gene>
    <name evidence="1" type="ORF">HNQ52_000785</name>
</gene>
<dbReference type="EMBL" id="JACHHP010000001">
    <property type="protein sequence ID" value="MBB5207269.1"/>
    <property type="molecule type" value="Genomic_DNA"/>
</dbReference>
<evidence type="ECO:0000313" key="2">
    <source>
        <dbReference type="Proteomes" id="UP000521199"/>
    </source>
</evidence>
<dbReference type="Gene3D" id="3.30.1660.10">
    <property type="entry name" value="Flavin-binding protein dodecin"/>
    <property type="match status" value="1"/>
</dbReference>
<dbReference type="AlphaFoldDB" id="A0A7W8D3L4"/>
<name>A0A7W8D3L4_9GAMM</name>
<keyword evidence="2" id="KW-1185">Reference proteome</keyword>
<dbReference type="SUPFAM" id="SSF89807">
    <property type="entry name" value="Dodecin-like"/>
    <property type="match status" value="1"/>
</dbReference>
<evidence type="ECO:0008006" key="3">
    <source>
        <dbReference type="Google" id="ProtNLM"/>
    </source>
</evidence>
<comment type="caution">
    <text evidence="1">The sequence shown here is derived from an EMBL/GenBank/DDBJ whole genome shotgun (WGS) entry which is preliminary data.</text>
</comment>
<evidence type="ECO:0000313" key="1">
    <source>
        <dbReference type="EMBL" id="MBB5207269.1"/>
    </source>
</evidence>
<dbReference type="RefSeq" id="WP_183959784.1">
    <property type="nucleotide sequence ID" value="NZ_JACHHP010000001.1"/>
</dbReference>
<protein>
    <recommendedName>
        <fullName evidence="3">Dodecin domain-containing protein</fullName>
    </recommendedName>
</protein>